<protein>
    <recommendedName>
        <fullName evidence="12">Ionotropic glutamate receptor C-terminal domain-containing protein</fullName>
    </recommendedName>
</protein>
<evidence type="ECO:0000256" key="9">
    <source>
        <dbReference type="ARBA" id="ARBA00023286"/>
    </source>
</evidence>
<accession>A0AAE0EQW8</accession>
<comment type="subcellular location">
    <subcellularLocation>
        <location evidence="1">Membrane</location>
        <topology evidence="1">Multi-pass membrane protein</topology>
    </subcellularLocation>
</comment>
<keyword evidence="3 11" id="KW-0812">Transmembrane</keyword>
<feature type="transmembrane region" description="Helical" evidence="11">
    <location>
        <begin position="158"/>
        <end position="179"/>
    </location>
</feature>
<name>A0AAE0EQW8_9CHLO</name>
<dbReference type="GO" id="GO:0016020">
    <property type="term" value="C:membrane"/>
    <property type="evidence" value="ECO:0007669"/>
    <property type="project" value="UniProtKB-SubCell"/>
</dbReference>
<reference evidence="13 14" key="1">
    <citation type="journal article" date="2015" name="Genome Biol. Evol.">
        <title>Comparative Genomics of a Bacterivorous Green Alga Reveals Evolutionary Causalities and Consequences of Phago-Mixotrophic Mode of Nutrition.</title>
        <authorList>
            <person name="Burns J.A."/>
            <person name="Paasch A."/>
            <person name="Narechania A."/>
            <person name="Kim E."/>
        </authorList>
    </citation>
    <scope>NUCLEOTIDE SEQUENCE [LARGE SCALE GENOMIC DNA]</scope>
    <source>
        <strain evidence="13 14">PLY_AMNH</strain>
    </source>
</reference>
<dbReference type="GO" id="GO:0015276">
    <property type="term" value="F:ligand-gated monoatomic ion channel activity"/>
    <property type="evidence" value="ECO:0007669"/>
    <property type="project" value="InterPro"/>
</dbReference>
<keyword evidence="8" id="KW-0325">Glycoprotein</keyword>
<evidence type="ECO:0000313" key="13">
    <source>
        <dbReference type="EMBL" id="KAK3237009.1"/>
    </source>
</evidence>
<keyword evidence="7" id="KW-0675">Receptor</keyword>
<dbReference type="Gene3D" id="1.10.287.70">
    <property type="match status" value="1"/>
</dbReference>
<evidence type="ECO:0000256" key="5">
    <source>
        <dbReference type="ARBA" id="ARBA00023065"/>
    </source>
</evidence>
<keyword evidence="4 11" id="KW-1133">Transmembrane helix</keyword>
<dbReference type="InterPro" id="IPR015683">
    <property type="entry name" value="Ionotropic_Glu_rcpt"/>
</dbReference>
<dbReference type="Proteomes" id="UP001190700">
    <property type="component" value="Unassembled WGS sequence"/>
</dbReference>
<evidence type="ECO:0000256" key="2">
    <source>
        <dbReference type="ARBA" id="ARBA00022448"/>
    </source>
</evidence>
<evidence type="ECO:0000256" key="10">
    <source>
        <dbReference type="ARBA" id="ARBA00023303"/>
    </source>
</evidence>
<feature type="transmembrane region" description="Helical" evidence="11">
    <location>
        <begin position="255"/>
        <end position="276"/>
    </location>
</feature>
<evidence type="ECO:0000256" key="6">
    <source>
        <dbReference type="ARBA" id="ARBA00023136"/>
    </source>
</evidence>
<comment type="caution">
    <text evidence="13">The sequence shown here is derived from an EMBL/GenBank/DDBJ whole genome shotgun (WGS) entry which is preliminary data.</text>
</comment>
<keyword evidence="6 11" id="KW-0472">Membrane</keyword>
<proteinExistence type="predicted"/>
<dbReference type="PANTHER" id="PTHR18966">
    <property type="entry name" value="IONOTROPIC GLUTAMATE RECEPTOR"/>
    <property type="match status" value="1"/>
</dbReference>
<evidence type="ECO:0000256" key="3">
    <source>
        <dbReference type="ARBA" id="ARBA00022692"/>
    </source>
</evidence>
<keyword evidence="2" id="KW-0813">Transport</keyword>
<feature type="transmembrane region" description="Helical" evidence="11">
    <location>
        <begin position="225"/>
        <end position="243"/>
    </location>
</feature>
<gene>
    <name evidence="13" type="ORF">CYMTET_52886</name>
</gene>
<dbReference type="AlphaFoldDB" id="A0AAE0EQW8"/>
<evidence type="ECO:0000256" key="11">
    <source>
        <dbReference type="SAM" id="Phobius"/>
    </source>
</evidence>
<keyword evidence="14" id="KW-1185">Reference proteome</keyword>
<dbReference type="Pfam" id="PF00060">
    <property type="entry name" value="Lig_chan"/>
    <property type="match status" value="1"/>
</dbReference>
<sequence>MHLHIGTWAGNFEPYWNAISQAEEPEAETGLYQISITGHVATFIDEISREMGFSYRYFRIDNLVHAQHHIDNGDLDMFLEYELRQEMYKQDVPPKPSYLYNWTYSNYSNVTWWASSTGVGTDYSLTLPLYQSPTGALGYKERSFIGLWRFMRPFTANLWWMLLFCLCSYSVLKVGLGLLHEGNAASRRTVPPPLHSCRCGGPECTSSGLHMPLPTEVPPSARRRLAIRFSSAFYHTFAVFLQGDDYNWSTVPLRILRTSILVVVLVTVATYTANLASFFTQSEYSIIGPETVADLRDSVACSVIHTNYSETLGNYVKKLINPEHCSESGWSECGRLFCHDQLRTGAADIWLDDYNGLHEYSSRHCEDLNERPAISLYPYTSRIFMLLTDQNSPLTANLSTAILFLTNQPWYLNLMDESFRLQHVCGEDDEGTEETEKVTLDSMWGLFLVAGVIAACSLLAAVDDIEDGSADDSSVQPNSYI</sequence>
<evidence type="ECO:0000256" key="1">
    <source>
        <dbReference type="ARBA" id="ARBA00004141"/>
    </source>
</evidence>
<keyword evidence="9" id="KW-1071">Ligand-gated ion channel</keyword>
<feature type="domain" description="Ionotropic glutamate receptor C-terminal" evidence="12">
    <location>
        <begin position="224"/>
        <end position="452"/>
    </location>
</feature>
<evidence type="ECO:0000256" key="4">
    <source>
        <dbReference type="ARBA" id="ARBA00022989"/>
    </source>
</evidence>
<keyword evidence="10" id="KW-0407">Ion channel</keyword>
<evidence type="ECO:0000256" key="8">
    <source>
        <dbReference type="ARBA" id="ARBA00023180"/>
    </source>
</evidence>
<feature type="transmembrane region" description="Helical" evidence="11">
    <location>
        <begin position="443"/>
        <end position="462"/>
    </location>
</feature>
<evidence type="ECO:0000256" key="7">
    <source>
        <dbReference type="ARBA" id="ARBA00023170"/>
    </source>
</evidence>
<keyword evidence="5" id="KW-0406">Ion transport</keyword>
<organism evidence="13 14">
    <name type="scientific">Cymbomonas tetramitiformis</name>
    <dbReference type="NCBI Taxonomy" id="36881"/>
    <lineage>
        <taxon>Eukaryota</taxon>
        <taxon>Viridiplantae</taxon>
        <taxon>Chlorophyta</taxon>
        <taxon>Pyramimonadophyceae</taxon>
        <taxon>Pyramimonadales</taxon>
        <taxon>Pyramimonadaceae</taxon>
        <taxon>Cymbomonas</taxon>
    </lineage>
</organism>
<dbReference type="InterPro" id="IPR001320">
    <property type="entry name" value="Iontro_rcpt_C"/>
</dbReference>
<evidence type="ECO:0000313" key="14">
    <source>
        <dbReference type="Proteomes" id="UP001190700"/>
    </source>
</evidence>
<evidence type="ECO:0000259" key="12">
    <source>
        <dbReference type="Pfam" id="PF00060"/>
    </source>
</evidence>
<dbReference type="EMBL" id="LGRX02034732">
    <property type="protein sequence ID" value="KAK3237009.1"/>
    <property type="molecule type" value="Genomic_DNA"/>
</dbReference>